<keyword evidence="4" id="KW-1185">Reference proteome</keyword>
<feature type="coiled-coil region" evidence="1">
    <location>
        <begin position="448"/>
        <end position="475"/>
    </location>
</feature>
<evidence type="ECO:0000313" key="4">
    <source>
        <dbReference type="Proteomes" id="UP001152320"/>
    </source>
</evidence>
<dbReference type="InterPro" id="IPR015943">
    <property type="entry name" value="WD40/YVTN_repeat-like_dom_sf"/>
</dbReference>
<dbReference type="Proteomes" id="UP001152320">
    <property type="component" value="Chromosome 19"/>
</dbReference>
<dbReference type="Gene3D" id="2.130.10.10">
    <property type="entry name" value="YVTN repeat-like/Quinoprotein amine dehydrogenase"/>
    <property type="match status" value="1"/>
</dbReference>
<keyword evidence="1" id="KW-0175">Coiled coil</keyword>
<evidence type="ECO:0000256" key="2">
    <source>
        <dbReference type="SAM" id="MobiDB-lite"/>
    </source>
</evidence>
<sequence length="754" mass="85322">MNEVTWPNFICRIRPQRFTNKRRNWRLLDVCIGLAGNIAVSGYAFRTNRTFIDIFSSPQKKFGIGTKPPLLYSREFVAVRGYSWRYVCFLEEPNKIVTGVDNTLDVIATDENKVLRSYEVNDIIRCVSVSEKNIFIGSLSGAVYVFDKVLNFLETIRLEGLQNVVIEDVLQDMEVVPGRFFVCTHKCMPLWDKNRKALAFRGTNGKELHTFTTQDARGVAASLEYGILCVLFSNRLAVFSLSGYHCIFVVDMDSCADKVSISNRGIMVTGEQETGEVKIYDIKALFTYDYLKQDIAFLLQGSDVTKLLTHFDVSEAKTNYITQSNSPKEALLQVLEDECIIESSNVERLKEAFKQLKLKSCFYAVQIYQKTRDSSTSYERFLTKFSSHLSGSVLTRLCKYFKVSDDLKKGILGSQNPGYSLLLNLSDREVITESNVTSLEEPMGNFGLAEAVADIRKYQLTVEELKRELQSDADLVVPGACSSPRAGYGNLYPALWRLPFMFHFDDEEEEFTFSPYSSSSLIHQRDAERWKQDPDILPSLPTTSCTQQERPSFLQNMKKWLGFDQPELRGAAGDDSSLTSELDDDEISNVHIYFSDVGVNANGRNKEFLKNDEESVRSEKPESAYIKRRPTFIVPESKSSGKGASSSVRQSMRNQTGEIFENVAQEEGNSTDTVFLQDVYPFQKRAKWTKGAKGDPTGSLEGDTLDATRGPQSVEMETIRKSDNIVEETKTPLTETEIQENLEDLEKVTQVGFR</sequence>
<dbReference type="AlphaFoldDB" id="A0A9Q1BG64"/>
<dbReference type="InterPro" id="IPR036322">
    <property type="entry name" value="WD40_repeat_dom_sf"/>
</dbReference>
<proteinExistence type="predicted"/>
<comment type="caution">
    <text evidence="3">The sequence shown here is derived from an EMBL/GenBank/DDBJ whole genome shotgun (WGS) entry which is preliminary data.</text>
</comment>
<feature type="region of interest" description="Disordered" evidence="2">
    <location>
        <begin position="689"/>
        <end position="714"/>
    </location>
</feature>
<evidence type="ECO:0000313" key="3">
    <source>
        <dbReference type="EMBL" id="KAJ8023432.1"/>
    </source>
</evidence>
<dbReference type="EMBL" id="JAIZAY010000019">
    <property type="protein sequence ID" value="KAJ8023432.1"/>
    <property type="molecule type" value="Genomic_DNA"/>
</dbReference>
<reference evidence="3" key="1">
    <citation type="submission" date="2021-10" db="EMBL/GenBank/DDBJ databases">
        <title>Tropical sea cucumber genome reveals ecological adaptation and Cuvierian tubules defense mechanism.</title>
        <authorList>
            <person name="Chen T."/>
        </authorList>
    </citation>
    <scope>NUCLEOTIDE SEQUENCE</scope>
    <source>
        <strain evidence="3">Nanhai2018</strain>
        <tissue evidence="3">Muscle</tissue>
    </source>
</reference>
<protein>
    <submittedName>
        <fullName evidence="3">Uncharacterized protein</fullName>
    </submittedName>
</protein>
<organism evidence="3 4">
    <name type="scientific">Holothuria leucospilota</name>
    <name type="common">Black long sea cucumber</name>
    <name type="synonym">Mertensiothuria leucospilota</name>
    <dbReference type="NCBI Taxonomy" id="206669"/>
    <lineage>
        <taxon>Eukaryota</taxon>
        <taxon>Metazoa</taxon>
        <taxon>Echinodermata</taxon>
        <taxon>Eleutherozoa</taxon>
        <taxon>Echinozoa</taxon>
        <taxon>Holothuroidea</taxon>
        <taxon>Aspidochirotacea</taxon>
        <taxon>Aspidochirotida</taxon>
        <taxon>Holothuriidae</taxon>
        <taxon>Holothuria</taxon>
    </lineage>
</organism>
<dbReference type="SUPFAM" id="SSF50978">
    <property type="entry name" value="WD40 repeat-like"/>
    <property type="match status" value="1"/>
</dbReference>
<accession>A0A9Q1BG64</accession>
<evidence type="ECO:0000256" key="1">
    <source>
        <dbReference type="SAM" id="Coils"/>
    </source>
</evidence>
<name>A0A9Q1BG64_HOLLE</name>
<gene>
    <name evidence="3" type="ORF">HOLleu_35878</name>
</gene>